<sequence length="250" mass="27182">MEVILTNQQACNMCCAGPGSARKPGLGLGLGRPRALKIVSRARWGGLGPGPARPGFSPGFWHVVASKYDKESQENASKGFQKPRAFGLGSGFRKLRPGPDSGLQDGLGSARPGSQRARPARLGLESPARHNTNPENSRLAKLVYVAGSDMLRRSESPGICMLRAGTFSSVPVFDVAFARQAETAWERAEPHVGMEAEKMRRRRWTCKCPKSEVWVTQGYKGWSDCSKKGIILLHLSSTFRFLSTSAILVV</sequence>
<protein>
    <submittedName>
        <fullName evidence="2">Uncharacterized protein</fullName>
    </submittedName>
</protein>
<gene>
    <name evidence="2" type="ORF">CERSUDRAFT_76649</name>
</gene>
<dbReference type="Proteomes" id="UP000016930">
    <property type="component" value="Unassembled WGS sequence"/>
</dbReference>
<evidence type="ECO:0000313" key="2">
    <source>
        <dbReference type="EMBL" id="EMD33418.1"/>
    </source>
</evidence>
<dbReference type="HOGENOM" id="CLU_1111254_0_0_1"/>
<evidence type="ECO:0000313" key="3">
    <source>
        <dbReference type="Proteomes" id="UP000016930"/>
    </source>
</evidence>
<keyword evidence="3" id="KW-1185">Reference proteome</keyword>
<reference evidence="2 3" key="1">
    <citation type="journal article" date="2012" name="Proc. Natl. Acad. Sci. U.S.A.">
        <title>Comparative genomics of Ceriporiopsis subvermispora and Phanerochaete chrysosporium provide insight into selective ligninolysis.</title>
        <authorList>
            <person name="Fernandez-Fueyo E."/>
            <person name="Ruiz-Duenas F.J."/>
            <person name="Ferreira P."/>
            <person name="Floudas D."/>
            <person name="Hibbett D.S."/>
            <person name="Canessa P."/>
            <person name="Larrondo L.F."/>
            <person name="James T.Y."/>
            <person name="Seelenfreund D."/>
            <person name="Lobos S."/>
            <person name="Polanco R."/>
            <person name="Tello M."/>
            <person name="Honda Y."/>
            <person name="Watanabe T."/>
            <person name="Watanabe T."/>
            <person name="Ryu J.S."/>
            <person name="Kubicek C.P."/>
            <person name="Schmoll M."/>
            <person name="Gaskell J."/>
            <person name="Hammel K.E."/>
            <person name="St John F.J."/>
            <person name="Vanden Wymelenberg A."/>
            <person name="Sabat G."/>
            <person name="Splinter BonDurant S."/>
            <person name="Syed K."/>
            <person name="Yadav J.S."/>
            <person name="Doddapaneni H."/>
            <person name="Subramanian V."/>
            <person name="Lavin J.L."/>
            <person name="Oguiza J.A."/>
            <person name="Perez G."/>
            <person name="Pisabarro A.G."/>
            <person name="Ramirez L."/>
            <person name="Santoyo F."/>
            <person name="Master E."/>
            <person name="Coutinho P.M."/>
            <person name="Henrissat B."/>
            <person name="Lombard V."/>
            <person name="Magnuson J.K."/>
            <person name="Kuees U."/>
            <person name="Hori C."/>
            <person name="Igarashi K."/>
            <person name="Samejima M."/>
            <person name="Held B.W."/>
            <person name="Barry K.W."/>
            <person name="LaButti K.M."/>
            <person name="Lapidus A."/>
            <person name="Lindquist E.A."/>
            <person name="Lucas S.M."/>
            <person name="Riley R."/>
            <person name="Salamov A.A."/>
            <person name="Hoffmeister D."/>
            <person name="Schwenk D."/>
            <person name="Hadar Y."/>
            <person name="Yarden O."/>
            <person name="de Vries R.P."/>
            <person name="Wiebenga A."/>
            <person name="Stenlid J."/>
            <person name="Eastwood D."/>
            <person name="Grigoriev I.V."/>
            <person name="Berka R.M."/>
            <person name="Blanchette R.A."/>
            <person name="Kersten P."/>
            <person name="Martinez A.T."/>
            <person name="Vicuna R."/>
            <person name="Cullen D."/>
        </authorList>
    </citation>
    <scope>NUCLEOTIDE SEQUENCE [LARGE SCALE GENOMIC DNA]</scope>
    <source>
        <strain evidence="2 3">B</strain>
    </source>
</reference>
<organism evidence="2 3">
    <name type="scientific">Ceriporiopsis subvermispora (strain B)</name>
    <name type="common">White-rot fungus</name>
    <name type="synonym">Gelatoporia subvermispora</name>
    <dbReference type="NCBI Taxonomy" id="914234"/>
    <lineage>
        <taxon>Eukaryota</taxon>
        <taxon>Fungi</taxon>
        <taxon>Dikarya</taxon>
        <taxon>Basidiomycota</taxon>
        <taxon>Agaricomycotina</taxon>
        <taxon>Agaricomycetes</taxon>
        <taxon>Polyporales</taxon>
        <taxon>Gelatoporiaceae</taxon>
        <taxon>Gelatoporia</taxon>
    </lineage>
</organism>
<dbReference type="AlphaFoldDB" id="M2Q9A2"/>
<feature type="region of interest" description="Disordered" evidence="1">
    <location>
        <begin position="73"/>
        <end position="135"/>
    </location>
</feature>
<dbReference type="EMBL" id="KB445806">
    <property type="protein sequence ID" value="EMD33418.1"/>
    <property type="molecule type" value="Genomic_DNA"/>
</dbReference>
<proteinExistence type="predicted"/>
<accession>M2Q9A2</accession>
<evidence type="ECO:0000256" key="1">
    <source>
        <dbReference type="SAM" id="MobiDB-lite"/>
    </source>
</evidence>
<name>M2Q9A2_CERS8</name>